<gene>
    <name evidence="2" type="ORF">K529_021650</name>
</gene>
<dbReference type="KEGG" id="rmb:K529_021650"/>
<dbReference type="OrthoDB" id="9807795at2"/>
<dbReference type="Gene3D" id="3.90.550.10">
    <property type="entry name" value="Spore Coat Polysaccharide Biosynthesis Protein SpsA, Chain A"/>
    <property type="match status" value="1"/>
</dbReference>
<accession>A0A1B1A9X8</accession>
<sequence>MTSYSLTYILLTYNQRDTVKAAVESALVQDVQPMEIVISDDCSSDGTFAEVEAAVSGYSGPHRVILNRNPENLGLAGNLAKVHDLSTGDIIVAAAGDDLSEPQRCQRILETFVEEAPLLLCSYAKVIDPAGQPVPGNFKTALFYGDEWSLKQVARSKSLYIGATGAWHRSLYEDFGQMAPGSYEDLVLGFRAALQGRVSLIKEELVSYRLGFGITSSDAYLADVTSYKKRRLSGFLAQKAVMHQREADAREFGLSDKSPVMRVLKKEQRKADLGISYYQDTPSAFAAKALRHPLLMLVIARAERRRARKFLVNCKPVG</sequence>
<name>A0A1B1A9X8_9RHOB</name>
<dbReference type="Proteomes" id="UP000013243">
    <property type="component" value="Plasmid unnamed2"/>
</dbReference>
<dbReference type="EMBL" id="CP015232">
    <property type="protein sequence ID" value="ANP43364.1"/>
    <property type="molecule type" value="Genomic_DNA"/>
</dbReference>
<dbReference type="PANTHER" id="PTHR43685:SF2">
    <property type="entry name" value="GLYCOSYLTRANSFERASE 2-LIKE DOMAIN-CONTAINING PROTEIN"/>
    <property type="match status" value="1"/>
</dbReference>
<dbReference type="InterPro" id="IPR001173">
    <property type="entry name" value="Glyco_trans_2-like"/>
</dbReference>
<dbReference type="PANTHER" id="PTHR43685">
    <property type="entry name" value="GLYCOSYLTRANSFERASE"/>
    <property type="match status" value="1"/>
</dbReference>
<organism evidence="2 3">
    <name type="scientific">Tritonibacter mobilis F1926</name>
    <dbReference type="NCBI Taxonomy" id="1265309"/>
    <lineage>
        <taxon>Bacteria</taxon>
        <taxon>Pseudomonadati</taxon>
        <taxon>Pseudomonadota</taxon>
        <taxon>Alphaproteobacteria</taxon>
        <taxon>Rhodobacterales</taxon>
        <taxon>Paracoccaceae</taxon>
        <taxon>Tritonibacter</taxon>
    </lineage>
</organism>
<dbReference type="InterPro" id="IPR029044">
    <property type="entry name" value="Nucleotide-diphossugar_trans"/>
</dbReference>
<evidence type="ECO:0000259" key="1">
    <source>
        <dbReference type="Pfam" id="PF00535"/>
    </source>
</evidence>
<reference evidence="2 3" key="1">
    <citation type="journal article" date="2016" name="ISME J.">
        <title>Global occurrence and heterogeneity of the Roseobacter-clade species Ruegeria mobilis.</title>
        <authorList>
            <person name="Sonnenschein E."/>
            <person name="Gram L."/>
        </authorList>
    </citation>
    <scope>NUCLEOTIDE SEQUENCE [LARGE SCALE GENOMIC DNA]</scope>
    <source>
        <strain evidence="2 3">F1926</strain>
        <plasmid evidence="2 3">unnamed2</plasmid>
    </source>
</reference>
<protein>
    <recommendedName>
        <fullName evidence="1">Glycosyltransferase 2-like domain-containing protein</fullName>
    </recommendedName>
</protein>
<dbReference type="RefSeq" id="WP_005630642.1">
    <property type="nucleotide sequence ID" value="NZ_CP015232.1"/>
</dbReference>
<dbReference type="InterPro" id="IPR050834">
    <property type="entry name" value="Glycosyltransf_2"/>
</dbReference>
<geneLocation type="plasmid" evidence="2 3">
    <name>unnamed2</name>
</geneLocation>
<keyword evidence="2" id="KW-0614">Plasmid</keyword>
<evidence type="ECO:0000313" key="3">
    <source>
        <dbReference type="Proteomes" id="UP000013243"/>
    </source>
</evidence>
<dbReference type="GeneID" id="28252499"/>
<feature type="domain" description="Glycosyltransferase 2-like" evidence="1">
    <location>
        <begin position="9"/>
        <end position="130"/>
    </location>
</feature>
<dbReference type="SUPFAM" id="SSF53448">
    <property type="entry name" value="Nucleotide-diphospho-sugar transferases"/>
    <property type="match status" value="1"/>
</dbReference>
<dbReference type="Pfam" id="PF00535">
    <property type="entry name" value="Glycos_transf_2"/>
    <property type="match status" value="1"/>
</dbReference>
<proteinExistence type="predicted"/>
<dbReference type="AlphaFoldDB" id="A0A1B1A9X8"/>
<evidence type="ECO:0000313" key="2">
    <source>
        <dbReference type="EMBL" id="ANP43364.1"/>
    </source>
</evidence>